<dbReference type="AlphaFoldDB" id="A0A5J5I655"/>
<evidence type="ECO:0000313" key="1">
    <source>
        <dbReference type="EMBL" id="KAA9031187.1"/>
    </source>
</evidence>
<organism evidence="1 2">
    <name type="scientific">Niallia endozanthoxylica</name>
    <dbReference type="NCBI Taxonomy" id="2036016"/>
    <lineage>
        <taxon>Bacteria</taxon>
        <taxon>Bacillati</taxon>
        <taxon>Bacillota</taxon>
        <taxon>Bacilli</taxon>
        <taxon>Bacillales</taxon>
        <taxon>Bacillaceae</taxon>
        <taxon>Niallia</taxon>
    </lineage>
</organism>
<comment type="caution">
    <text evidence="1">The sequence shown here is derived from an EMBL/GenBank/DDBJ whole genome shotgun (WGS) entry which is preliminary data.</text>
</comment>
<gene>
    <name evidence="1" type="ORF">F4V44_01795</name>
</gene>
<dbReference type="Proteomes" id="UP000326671">
    <property type="component" value="Unassembled WGS sequence"/>
</dbReference>
<accession>A0A5J5I655</accession>
<dbReference type="RefSeq" id="WP_150438270.1">
    <property type="nucleotide sequence ID" value="NZ_VYKL01000005.1"/>
</dbReference>
<proteinExistence type="predicted"/>
<evidence type="ECO:0000313" key="2">
    <source>
        <dbReference type="Proteomes" id="UP000326671"/>
    </source>
</evidence>
<protein>
    <submittedName>
        <fullName evidence="1">YtxH domain-containing protein</fullName>
    </submittedName>
</protein>
<name>A0A5J5I655_9BACI</name>
<keyword evidence="2" id="KW-1185">Reference proteome</keyword>
<sequence>MSSSKFWKGVIIGAVAGGVISLLDRATRDSVLENCHKVTGKVSHYVKHPGEVVEYVKESTGKIRSTIEEVGEEVSFIAEKIEELREITPQVVDVVMDTKEAFVDKENDLERER</sequence>
<dbReference type="EMBL" id="VYKL01000005">
    <property type="protein sequence ID" value="KAA9031187.1"/>
    <property type="molecule type" value="Genomic_DNA"/>
</dbReference>
<dbReference type="OrthoDB" id="2353585at2"/>
<reference evidence="1 2" key="1">
    <citation type="submission" date="2019-09" db="EMBL/GenBank/DDBJ databases">
        <title>Whole genome sequences of isolates from the Mars Exploration Rovers.</title>
        <authorList>
            <person name="Seuylemezian A."/>
            <person name="Vaishampayan P."/>
        </authorList>
    </citation>
    <scope>NUCLEOTIDE SEQUENCE [LARGE SCALE GENOMIC DNA]</scope>
    <source>
        <strain evidence="1 2">MER_TA_151</strain>
    </source>
</reference>